<evidence type="ECO:0000256" key="5">
    <source>
        <dbReference type="ARBA" id="ARBA00023002"/>
    </source>
</evidence>
<dbReference type="PANTHER" id="PTHR43673:SF2">
    <property type="entry name" value="NITROREDUCTASE"/>
    <property type="match status" value="1"/>
</dbReference>
<dbReference type="RefSeq" id="WP_044348853.1">
    <property type="nucleotide sequence ID" value="NZ_AZAC01000014.1"/>
</dbReference>
<dbReference type="SUPFAM" id="SSF55469">
    <property type="entry name" value="FMN-dependent nitroreductase-like"/>
    <property type="match status" value="1"/>
</dbReference>
<comment type="similarity">
    <text evidence="2">Belongs to the nitroreductase family.</text>
</comment>
<feature type="domain" description="Nitroreductase" evidence="6">
    <location>
        <begin position="8"/>
        <end position="168"/>
    </location>
</feature>
<reference evidence="7 8" key="1">
    <citation type="submission" date="2013-11" db="EMBL/GenBank/DDBJ databases">
        <title>Metagenomic analysis of a methanogenic consortium involved in long chain n-alkane degradation.</title>
        <authorList>
            <person name="Davidova I.A."/>
            <person name="Callaghan A.V."/>
            <person name="Wawrik B."/>
            <person name="Pruitt S."/>
            <person name="Marks C."/>
            <person name="Duncan K.E."/>
            <person name="Suflita J.M."/>
        </authorList>
    </citation>
    <scope>NUCLEOTIDE SEQUENCE [LARGE SCALE GENOMIC DNA]</scope>
    <source>
        <strain evidence="7 8">SPR</strain>
    </source>
</reference>
<accession>A0A0D2GGB5</accession>
<dbReference type="InterPro" id="IPR000415">
    <property type="entry name" value="Nitroreductase-like"/>
</dbReference>
<proteinExistence type="inferred from homology"/>
<sequence length="188" mass="20995">MDFSEVLQGRRSCRSFSGESVERDLVSSLLNKACWAPSPLNMQGWRFLVIEDAENKKKVRLLGEEAQKAVMAQDGPGWAGKYGFSFLEEAPLLVAVAYNPTKNGLGFFFNQPHGALMAASALIQNFMLAAWEKGLASLWFTFFDPGEMKKALDLPEKWELAGVIPLGRPEGELKAPPRKEAWISWGEW</sequence>
<keyword evidence="3" id="KW-0285">Flavoprotein</keyword>
<dbReference type="PANTHER" id="PTHR43673">
    <property type="entry name" value="NAD(P)H NITROREDUCTASE YDGI-RELATED"/>
    <property type="match status" value="1"/>
</dbReference>
<evidence type="ECO:0000256" key="1">
    <source>
        <dbReference type="ARBA" id="ARBA00001917"/>
    </source>
</evidence>
<keyword evidence="8" id="KW-1185">Reference proteome</keyword>
<dbReference type="InParanoid" id="A0A0D2GGB5"/>
<keyword evidence="5" id="KW-0560">Oxidoreductase</keyword>
<evidence type="ECO:0000313" key="8">
    <source>
        <dbReference type="Proteomes" id="UP000032233"/>
    </source>
</evidence>
<comment type="caution">
    <text evidence="7">The sequence shown here is derived from an EMBL/GenBank/DDBJ whole genome shotgun (WGS) entry which is preliminary data.</text>
</comment>
<evidence type="ECO:0000256" key="3">
    <source>
        <dbReference type="ARBA" id="ARBA00022630"/>
    </source>
</evidence>
<dbReference type="Gene3D" id="3.40.109.10">
    <property type="entry name" value="NADH Oxidase"/>
    <property type="match status" value="1"/>
</dbReference>
<evidence type="ECO:0000256" key="4">
    <source>
        <dbReference type="ARBA" id="ARBA00022643"/>
    </source>
</evidence>
<dbReference type="FunCoup" id="A0A0D2GGB5">
    <property type="interactions" value="56"/>
</dbReference>
<dbReference type="AlphaFoldDB" id="A0A0D2GGB5"/>
<evidence type="ECO:0000256" key="2">
    <source>
        <dbReference type="ARBA" id="ARBA00007118"/>
    </source>
</evidence>
<protein>
    <recommendedName>
        <fullName evidence="6">Nitroreductase domain-containing protein</fullName>
    </recommendedName>
</protein>
<keyword evidence="4" id="KW-0288">FMN</keyword>
<dbReference type="EMBL" id="AZAC01000014">
    <property type="protein sequence ID" value="KIX13942.1"/>
    <property type="molecule type" value="Genomic_DNA"/>
</dbReference>
<evidence type="ECO:0000259" key="6">
    <source>
        <dbReference type="Pfam" id="PF00881"/>
    </source>
</evidence>
<comment type="cofactor">
    <cofactor evidence="1">
        <name>FMN</name>
        <dbReference type="ChEBI" id="CHEBI:58210"/>
    </cofactor>
</comment>
<dbReference type="Proteomes" id="UP000032233">
    <property type="component" value="Unassembled WGS sequence"/>
</dbReference>
<gene>
    <name evidence="7" type="ORF">X474_12415</name>
</gene>
<dbReference type="OrthoDB" id="9798230at2"/>
<name>A0A0D2GGB5_9BACT</name>
<evidence type="ECO:0000313" key="7">
    <source>
        <dbReference type="EMBL" id="KIX13942.1"/>
    </source>
</evidence>
<organism evidence="7 8">
    <name type="scientific">Dethiosulfatarculus sandiegensis</name>
    <dbReference type="NCBI Taxonomy" id="1429043"/>
    <lineage>
        <taxon>Bacteria</taxon>
        <taxon>Pseudomonadati</taxon>
        <taxon>Thermodesulfobacteriota</taxon>
        <taxon>Desulfarculia</taxon>
        <taxon>Desulfarculales</taxon>
        <taxon>Desulfarculaceae</taxon>
        <taxon>Dethiosulfatarculus</taxon>
    </lineage>
</organism>
<dbReference type="STRING" id="1429043.X474_12415"/>
<dbReference type="Pfam" id="PF00881">
    <property type="entry name" value="Nitroreductase"/>
    <property type="match status" value="1"/>
</dbReference>
<dbReference type="GO" id="GO:0016491">
    <property type="term" value="F:oxidoreductase activity"/>
    <property type="evidence" value="ECO:0007669"/>
    <property type="project" value="UniProtKB-KW"/>
</dbReference>
<dbReference type="InterPro" id="IPR029479">
    <property type="entry name" value="Nitroreductase"/>
</dbReference>